<evidence type="ECO:0000256" key="1">
    <source>
        <dbReference type="SAM" id="Phobius"/>
    </source>
</evidence>
<reference evidence="3 4" key="1">
    <citation type="submission" date="2018-06" db="EMBL/GenBank/DDBJ databases">
        <title>Genomic Encyclopedia of Archaeal and Bacterial Type Strains, Phase II (KMG-II): from individual species to whole genera.</title>
        <authorList>
            <person name="Goeker M."/>
        </authorList>
    </citation>
    <scope>NUCLEOTIDE SEQUENCE [LARGE SCALE GENOMIC DNA]</scope>
    <source>
        <strain evidence="3 4">DSM 29821</strain>
    </source>
</reference>
<keyword evidence="3" id="KW-0808">Transferase</keyword>
<feature type="transmembrane region" description="Helical" evidence="1">
    <location>
        <begin position="43"/>
        <end position="60"/>
    </location>
</feature>
<protein>
    <submittedName>
        <fullName evidence="3">Histidine kinase</fullName>
    </submittedName>
</protein>
<keyword evidence="1" id="KW-1133">Transmembrane helix</keyword>
<keyword evidence="1" id="KW-0472">Membrane</keyword>
<dbReference type="SUPFAM" id="SSF55874">
    <property type="entry name" value="ATPase domain of HSP90 chaperone/DNA topoisomerase II/histidine kinase"/>
    <property type="match status" value="1"/>
</dbReference>
<dbReference type="InterPro" id="IPR036890">
    <property type="entry name" value="HATPase_C_sf"/>
</dbReference>
<sequence length="336" mass="39291">MIRSWKKYLFRALGGLVVYTCLRLVNDVISETKFWLRSWTTNMIEIVVTIVATNFYVYFLKREAQRQQRLPAPEPIWKEYGRAALITTAISYVTVIPMAALTDDGLQWYDVVNITLIPLLFVLLYYAILRATASLRKNYEQQLLLEKISNDKLETEMQFLKAQFHPHFLFNALNMIYFQMDESVPEAKQTVEKLSELLRYQLYDQQQQVPVRSELQYLQSFIELQQQRMNQHLQLAVTFDPALQQQHVYPLLLLPLVENAFKYAGGDYWININATLQDQTILFHVSNAVPDVQRVKSGGIGLENLRRRLLLLYPNKHALETMHNGNHYTATLKLTL</sequence>
<evidence type="ECO:0000259" key="2">
    <source>
        <dbReference type="Pfam" id="PF06580"/>
    </source>
</evidence>
<evidence type="ECO:0000313" key="4">
    <source>
        <dbReference type="Proteomes" id="UP000249819"/>
    </source>
</evidence>
<dbReference type="Pfam" id="PF06580">
    <property type="entry name" value="His_kinase"/>
    <property type="match status" value="1"/>
</dbReference>
<dbReference type="InterPro" id="IPR050640">
    <property type="entry name" value="Bact_2-comp_sensor_kinase"/>
</dbReference>
<dbReference type="AlphaFoldDB" id="A0A327VMD5"/>
<feature type="domain" description="Signal transduction histidine kinase internal region" evidence="2">
    <location>
        <begin position="156"/>
        <end position="232"/>
    </location>
</feature>
<feature type="transmembrane region" description="Helical" evidence="1">
    <location>
        <begin position="106"/>
        <end position="128"/>
    </location>
</feature>
<dbReference type="Gene3D" id="3.30.565.10">
    <property type="entry name" value="Histidine kinase-like ATPase, C-terminal domain"/>
    <property type="match status" value="1"/>
</dbReference>
<dbReference type="GO" id="GO:0016020">
    <property type="term" value="C:membrane"/>
    <property type="evidence" value="ECO:0007669"/>
    <property type="project" value="InterPro"/>
</dbReference>
<dbReference type="RefSeq" id="WP_111594833.1">
    <property type="nucleotide sequence ID" value="NZ_QLMA01000009.1"/>
</dbReference>
<keyword evidence="4" id="KW-1185">Reference proteome</keyword>
<proteinExistence type="predicted"/>
<dbReference type="PANTHER" id="PTHR34220:SF7">
    <property type="entry name" value="SENSOR HISTIDINE KINASE YPDA"/>
    <property type="match status" value="1"/>
</dbReference>
<name>A0A327VMD5_9BACT</name>
<dbReference type="Proteomes" id="UP000249819">
    <property type="component" value="Unassembled WGS sequence"/>
</dbReference>
<dbReference type="InterPro" id="IPR010559">
    <property type="entry name" value="Sig_transdc_His_kin_internal"/>
</dbReference>
<organism evidence="3 4">
    <name type="scientific">Chitinophaga dinghuensis</name>
    <dbReference type="NCBI Taxonomy" id="1539050"/>
    <lineage>
        <taxon>Bacteria</taxon>
        <taxon>Pseudomonadati</taxon>
        <taxon>Bacteroidota</taxon>
        <taxon>Chitinophagia</taxon>
        <taxon>Chitinophagales</taxon>
        <taxon>Chitinophagaceae</taxon>
        <taxon>Chitinophaga</taxon>
    </lineage>
</organism>
<keyword evidence="1" id="KW-0812">Transmembrane</keyword>
<accession>A0A327VMD5</accession>
<dbReference type="EMBL" id="QLMA01000009">
    <property type="protein sequence ID" value="RAJ75682.1"/>
    <property type="molecule type" value="Genomic_DNA"/>
</dbReference>
<dbReference type="GO" id="GO:0000155">
    <property type="term" value="F:phosphorelay sensor kinase activity"/>
    <property type="evidence" value="ECO:0007669"/>
    <property type="project" value="InterPro"/>
</dbReference>
<keyword evidence="3" id="KW-0418">Kinase</keyword>
<dbReference type="PANTHER" id="PTHR34220">
    <property type="entry name" value="SENSOR HISTIDINE KINASE YPDA"/>
    <property type="match status" value="1"/>
</dbReference>
<dbReference type="OrthoDB" id="9792992at2"/>
<feature type="transmembrane region" description="Helical" evidence="1">
    <location>
        <begin position="80"/>
        <end position="100"/>
    </location>
</feature>
<comment type="caution">
    <text evidence="3">The sequence shown here is derived from an EMBL/GenBank/DDBJ whole genome shotgun (WGS) entry which is preliminary data.</text>
</comment>
<gene>
    <name evidence="3" type="ORF">CLV59_109296</name>
</gene>
<evidence type="ECO:0000313" key="3">
    <source>
        <dbReference type="EMBL" id="RAJ75682.1"/>
    </source>
</evidence>